<organism evidence="1 2">
    <name type="scientific">Cordylochernes scorpioides</name>
    <dbReference type="NCBI Taxonomy" id="51811"/>
    <lineage>
        <taxon>Eukaryota</taxon>
        <taxon>Metazoa</taxon>
        <taxon>Ecdysozoa</taxon>
        <taxon>Arthropoda</taxon>
        <taxon>Chelicerata</taxon>
        <taxon>Arachnida</taxon>
        <taxon>Pseudoscorpiones</taxon>
        <taxon>Cheliferoidea</taxon>
        <taxon>Chernetidae</taxon>
        <taxon>Cordylochernes</taxon>
    </lineage>
</organism>
<keyword evidence="2" id="KW-1185">Reference proteome</keyword>
<dbReference type="Proteomes" id="UP001235939">
    <property type="component" value="Chromosome 06"/>
</dbReference>
<accession>A0ABY6KKT9</accession>
<evidence type="ECO:0000313" key="1">
    <source>
        <dbReference type="EMBL" id="UYV69471.1"/>
    </source>
</evidence>
<evidence type="ECO:0008006" key="3">
    <source>
        <dbReference type="Google" id="ProtNLM"/>
    </source>
</evidence>
<dbReference type="SUPFAM" id="SSF53098">
    <property type="entry name" value="Ribonuclease H-like"/>
    <property type="match status" value="1"/>
</dbReference>
<name>A0ABY6KKT9_9ARAC</name>
<evidence type="ECO:0000313" key="2">
    <source>
        <dbReference type="Proteomes" id="UP001235939"/>
    </source>
</evidence>
<reference evidence="1 2" key="1">
    <citation type="submission" date="2022-01" db="EMBL/GenBank/DDBJ databases">
        <title>A chromosomal length assembly of Cordylochernes scorpioides.</title>
        <authorList>
            <person name="Zeh D."/>
            <person name="Zeh J."/>
        </authorList>
    </citation>
    <scope>NUCLEOTIDE SEQUENCE [LARGE SCALE GENOMIC DNA]</scope>
    <source>
        <strain evidence="1">IN4F17</strain>
        <tissue evidence="1">Whole Body</tissue>
    </source>
</reference>
<sequence>MTSSNWGLSPAVIKRIYLSGFERSIVYAAKVWWEIFIIMTLLSIQRPFALAICRGYNTLSTDAALFLSGLIPINLILNLEINVTSLKRPDNIFNIGVDDNIIDIPSKKFFCNPADFNLITFQKNLPNSSDLTIFTDGSKSENGVGAGDNSVFQAENLAIYTALEWFEYQNYNSLHLATDSLSSLQLLIIHFLNHGQPCAIRQKFIN</sequence>
<proteinExistence type="predicted"/>
<gene>
    <name evidence="1" type="ORF">LAZ67_6003710</name>
</gene>
<dbReference type="InterPro" id="IPR012337">
    <property type="entry name" value="RNaseH-like_sf"/>
</dbReference>
<protein>
    <recommendedName>
        <fullName evidence="3">RNase H type-1 domain-containing protein</fullName>
    </recommendedName>
</protein>
<dbReference type="EMBL" id="CP092868">
    <property type="protein sequence ID" value="UYV69471.1"/>
    <property type="molecule type" value="Genomic_DNA"/>
</dbReference>